<comment type="caution">
    <text evidence="2">The sequence shown here is derived from an EMBL/GenBank/DDBJ whole genome shotgun (WGS) entry which is preliminary data.</text>
</comment>
<feature type="domain" description="TFIIS N-terminal" evidence="1">
    <location>
        <begin position="123"/>
        <end position="161"/>
    </location>
</feature>
<gene>
    <name evidence="2" type="ORF">RIF29_05416</name>
</gene>
<dbReference type="PANTHER" id="PTHR46554">
    <property type="entry name" value="MEDIATOR OF RNA POLYMERASE II TRANSCRIPTION SUBUNIT 26A-RELATED"/>
    <property type="match status" value="1"/>
</dbReference>
<dbReference type="InterPro" id="IPR035441">
    <property type="entry name" value="TFIIS/LEDGF_dom_sf"/>
</dbReference>
<evidence type="ECO:0000313" key="3">
    <source>
        <dbReference type="Proteomes" id="UP001372338"/>
    </source>
</evidence>
<sequence>MAEFPLICQPDIPISYRRDQIDLRHQPNVGKTLFSNNKLHVDGNAGDLKILGAKKTERVEEQRRNLVQRKRSRRSNYTMHEIEAMYHKIEEETDKIDHILEIKKILVDKTNKGVREADIVNSLQMLRILVLSVEDLKVTGIGSTVSNLQCHESRKISQTAKMVNGIFEGMVKKRIEENAVLPERKPRTALDEDALPTPPMDDGIPIVSMPPEEFSTLEGTPNWLQRSMMFREMKKTGAAARTEDAGNDDRELTKQLVADLGLKII</sequence>
<evidence type="ECO:0000313" key="2">
    <source>
        <dbReference type="EMBL" id="KAK7290757.1"/>
    </source>
</evidence>
<dbReference type="SUPFAM" id="SSF47676">
    <property type="entry name" value="Conserved domain common to transcription factors TFIIS, elongin A, CRSP70"/>
    <property type="match status" value="1"/>
</dbReference>
<dbReference type="PANTHER" id="PTHR46554:SF2">
    <property type="entry name" value="TFIIS N-TERMINAL DOMAIN-CONTAINING PROTEIN"/>
    <property type="match status" value="1"/>
</dbReference>
<keyword evidence="3" id="KW-1185">Reference proteome</keyword>
<dbReference type="EMBL" id="JAYWIO010000001">
    <property type="protein sequence ID" value="KAK7290757.1"/>
    <property type="molecule type" value="Genomic_DNA"/>
</dbReference>
<proteinExistence type="predicted"/>
<dbReference type="Gene3D" id="1.20.930.10">
    <property type="entry name" value="Conserved domain common to transcription factors TFIIS, elongin A, CRSP70"/>
    <property type="match status" value="1"/>
</dbReference>
<accession>A0AAN9J203</accession>
<dbReference type="Proteomes" id="UP001372338">
    <property type="component" value="Unassembled WGS sequence"/>
</dbReference>
<dbReference type="Pfam" id="PF08711">
    <property type="entry name" value="Med26"/>
    <property type="match status" value="1"/>
</dbReference>
<dbReference type="InterPro" id="IPR017923">
    <property type="entry name" value="TFIIS_N"/>
</dbReference>
<organism evidence="2 3">
    <name type="scientific">Crotalaria pallida</name>
    <name type="common">Smooth rattlebox</name>
    <name type="synonym">Crotalaria striata</name>
    <dbReference type="NCBI Taxonomy" id="3830"/>
    <lineage>
        <taxon>Eukaryota</taxon>
        <taxon>Viridiplantae</taxon>
        <taxon>Streptophyta</taxon>
        <taxon>Embryophyta</taxon>
        <taxon>Tracheophyta</taxon>
        <taxon>Spermatophyta</taxon>
        <taxon>Magnoliopsida</taxon>
        <taxon>eudicotyledons</taxon>
        <taxon>Gunneridae</taxon>
        <taxon>Pentapetalae</taxon>
        <taxon>rosids</taxon>
        <taxon>fabids</taxon>
        <taxon>Fabales</taxon>
        <taxon>Fabaceae</taxon>
        <taxon>Papilionoideae</taxon>
        <taxon>50 kb inversion clade</taxon>
        <taxon>genistoids sensu lato</taxon>
        <taxon>core genistoids</taxon>
        <taxon>Crotalarieae</taxon>
        <taxon>Crotalaria</taxon>
    </lineage>
</organism>
<dbReference type="AlphaFoldDB" id="A0AAN9J203"/>
<evidence type="ECO:0000259" key="1">
    <source>
        <dbReference type="Pfam" id="PF08711"/>
    </source>
</evidence>
<reference evidence="2 3" key="1">
    <citation type="submission" date="2024-01" db="EMBL/GenBank/DDBJ databases">
        <title>The genomes of 5 underutilized Papilionoideae crops provide insights into root nodulation and disease resistanc.</title>
        <authorList>
            <person name="Yuan L."/>
        </authorList>
    </citation>
    <scope>NUCLEOTIDE SEQUENCE [LARGE SCALE GENOMIC DNA]</scope>
    <source>
        <strain evidence="2">ZHUSHIDOU_FW_LH</strain>
        <tissue evidence="2">Leaf</tissue>
    </source>
</reference>
<name>A0AAN9J203_CROPI</name>
<protein>
    <recommendedName>
        <fullName evidence="1">TFIIS N-terminal domain-containing protein</fullName>
    </recommendedName>
</protein>